<evidence type="ECO:0000313" key="5">
    <source>
        <dbReference type="EMBL" id="BDZ77782.1"/>
    </source>
</evidence>
<keyword evidence="6" id="KW-1185">Reference proteome</keyword>
<dbReference type="SUPFAM" id="SSF88713">
    <property type="entry name" value="Glycoside hydrolase/deacetylase"/>
    <property type="match status" value="1"/>
</dbReference>
<dbReference type="InterPro" id="IPR011330">
    <property type="entry name" value="Glyco_hydro/deAcase_b/a-brl"/>
</dbReference>
<dbReference type="InterPro" id="IPR002509">
    <property type="entry name" value="NODB_dom"/>
</dbReference>
<dbReference type="CDD" id="cd10954">
    <property type="entry name" value="CE4_CtAXE_like"/>
    <property type="match status" value="1"/>
</dbReference>
<dbReference type="RefSeq" id="WP_316264819.1">
    <property type="nucleotide sequence ID" value="NZ_AP027742.1"/>
</dbReference>
<evidence type="ECO:0000256" key="2">
    <source>
        <dbReference type="ARBA" id="ARBA00022737"/>
    </source>
</evidence>
<proteinExistence type="predicted"/>
<reference evidence="6" key="1">
    <citation type="journal article" date="2023" name="Int. J. Syst. Evol. Microbiol.">
        <title>Claveliimonas bilis gen. nov., sp. nov., deoxycholic acid-producing bacteria isolated from human faeces, and reclassification of Sellimonas monacensis Zenner et al. 2021 as Claveliimonas monacensis comb. nov.</title>
        <authorList>
            <person name="Hisatomi A."/>
            <person name="Kastawa N.W.E.P.G."/>
            <person name="Song I."/>
            <person name="Ohkuma M."/>
            <person name="Fukiya S."/>
            <person name="Sakamoto M."/>
        </authorList>
    </citation>
    <scope>NUCLEOTIDE SEQUENCE [LARGE SCALE GENOMIC DNA]</scope>
    <source>
        <strain evidence="6">12BBH14</strain>
    </source>
</reference>
<dbReference type="InterPro" id="IPR018337">
    <property type="entry name" value="Cell_wall/Cho-bd_repeat"/>
</dbReference>
<gene>
    <name evidence="5" type="ORF">Lac1_19650</name>
</gene>
<evidence type="ECO:0000259" key="4">
    <source>
        <dbReference type="PROSITE" id="PS51677"/>
    </source>
</evidence>
<evidence type="ECO:0000313" key="6">
    <source>
        <dbReference type="Proteomes" id="UP001305815"/>
    </source>
</evidence>
<protein>
    <recommendedName>
        <fullName evidence="4">NodB homology domain-containing protein</fullName>
    </recommendedName>
</protein>
<accession>A0ABM8I491</accession>
<sequence length="489" mass="54904">MIKQRESAHSVRDRKQRLKREKTVKRVIGAFILLILLIIAFQTTVAALKSRNILITVEAKSVSIKQGEEMPAFQTKVSSEAKEKKMHKKKLDKKSGYTVWDLMQDLKQGKGYEIACKADGTKEGKFPIQLQLSKEIEQQLAKKWKGKVTIKLTDGDLTVLNKVGEWDKEKFRRWDGTYVENDFVTVKERTYYFGEDGRKVSGWKQIGASYYFFDEKGIMQKDQWKKKGESKAYLLSDGKAALGWMELDEKTYYFNQEGEMATGKQRIGSSVCVFDEEGALESKKSKVDPEQPMMALTFDDGPGDRTAELIAALEKYNAHATFFMQGINIPGHEDVISKMVEAGCELGNHSYNHPELPKLSDADMRAQIGDTNNLIEKACGQTATVMRPPYGAINDALKKNVGMPMILWNIDTLDWKTKDANAVVNNVLQTADDGDIVLLHDIHGSSVDAALTLIPKLVDAGYQLVTVSEMAEARGIHMESGGVYTDFNK</sequence>
<dbReference type="PANTHER" id="PTHR10587:SF133">
    <property type="entry name" value="CHITIN DEACETYLASE 1-RELATED"/>
    <property type="match status" value="1"/>
</dbReference>
<dbReference type="PROSITE" id="PS51677">
    <property type="entry name" value="NODB"/>
    <property type="match status" value="1"/>
</dbReference>
<dbReference type="Pfam" id="PF01473">
    <property type="entry name" value="Choline_bind_1"/>
    <property type="match status" value="2"/>
</dbReference>
<dbReference type="Pfam" id="PF01522">
    <property type="entry name" value="Polysacc_deac_1"/>
    <property type="match status" value="1"/>
</dbReference>
<evidence type="ECO:0000256" key="1">
    <source>
        <dbReference type="ARBA" id="ARBA00022723"/>
    </source>
</evidence>
<dbReference type="PANTHER" id="PTHR10587">
    <property type="entry name" value="GLYCOSYL TRANSFERASE-RELATED"/>
    <property type="match status" value="1"/>
</dbReference>
<organism evidence="5 6">
    <name type="scientific">Claveliimonas bilis</name>
    <dbReference type="NCBI Taxonomy" id="3028070"/>
    <lineage>
        <taxon>Bacteria</taxon>
        <taxon>Bacillati</taxon>
        <taxon>Bacillota</taxon>
        <taxon>Clostridia</taxon>
        <taxon>Lachnospirales</taxon>
        <taxon>Lachnospiraceae</taxon>
        <taxon>Claveliimonas</taxon>
    </lineage>
</organism>
<keyword evidence="3" id="KW-0378">Hydrolase</keyword>
<dbReference type="EMBL" id="AP027742">
    <property type="protein sequence ID" value="BDZ77782.1"/>
    <property type="molecule type" value="Genomic_DNA"/>
</dbReference>
<dbReference type="SUPFAM" id="SSF69360">
    <property type="entry name" value="Cell wall binding repeat"/>
    <property type="match status" value="1"/>
</dbReference>
<keyword evidence="2" id="KW-0677">Repeat</keyword>
<dbReference type="Gene3D" id="2.10.270.10">
    <property type="entry name" value="Cholin Binding"/>
    <property type="match status" value="2"/>
</dbReference>
<dbReference type="Gene3D" id="3.20.20.370">
    <property type="entry name" value="Glycoside hydrolase/deacetylase"/>
    <property type="match status" value="1"/>
</dbReference>
<dbReference type="Proteomes" id="UP001305815">
    <property type="component" value="Chromosome"/>
</dbReference>
<name>A0ABM8I491_9FIRM</name>
<dbReference type="InterPro" id="IPR050248">
    <property type="entry name" value="Polysacc_deacetylase_ArnD"/>
</dbReference>
<keyword evidence="1" id="KW-0479">Metal-binding</keyword>
<feature type="domain" description="NodB homology" evidence="4">
    <location>
        <begin position="292"/>
        <end position="465"/>
    </location>
</feature>
<evidence type="ECO:0000256" key="3">
    <source>
        <dbReference type="ARBA" id="ARBA00022801"/>
    </source>
</evidence>